<organism evidence="2 3">
    <name type="scientific">Oxalobacter paraformigenes</name>
    <dbReference type="NCBI Taxonomy" id="556268"/>
    <lineage>
        <taxon>Bacteria</taxon>
        <taxon>Pseudomonadati</taxon>
        <taxon>Pseudomonadota</taxon>
        <taxon>Betaproteobacteria</taxon>
        <taxon>Burkholderiales</taxon>
        <taxon>Oxalobacteraceae</taxon>
        <taxon>Oxalobacter</taxon>
    </lineage>
</organism>
<keyword evidence="3" id="KW-1185">Reference proteome</keyword>
<dbReference type="AlphaFoldDB" id="C3X4N7"/>
<accession>C3X4N7</accession>
<gene>
    <name evidence="2" type="ORF">OFAG_01326</name>
</gene>
<sequence length="163" mass="18242">MRQKVMAVLLLGCVLFCGFLQDAACAGESRERAFSQRYLTVPPPEGWKRETKASGMFSDCIFYAPQDESLALMACPGFERDRPFAEVMADVKTGEDAMRFGRCVIYSNEEGVMLHVPLKKGKEGAFFVIIEDNPAPGLIQKAWPMLRAFTDFDIPEKPPVPQK</sequence>
<dbReference type="EMBL" id="ACDP02000006">
    <property type="protein sequence ID" value="EEO28173.2"/>
    <property type="molecule type" value="Genomic_DNA"/>
</dbReference>
<evidence type="ECO:0000313" key="2">
    <source>
        <dbReference type="EMBL" id="EEO28173.2"/>
    </source>
</evidence>
<dbReference type="Proteomes" id="UP000003973">
    <property type="component" value="Unassembled WGS sequence"/>
</dbReference>
<feature type="chain" id="PRO_5002932783" evidence="1">
    <location>
        <begin position="27"/>
        <end position="163"/>
    </location>
</feature>
<evidence type="ECO:0000313" key="3">
    <source>
        <dbReference type="Proteomes" id="UP000003973"/>
    </source>
</evidence>
<evidence type="ECO:0000256" key="1">
    <source>
        <dbReference type="SAM" id="SignalP"/>
    </source>
</evidence>
<protein>
    <submittedName>
        <fullName evidence="2">Uncharacterized protein</fullName>
    </submittedName>
</protein>
<name>C3X4N7_9BURK</name>
<keyword evidence="1" id="KW-0732">Signal</keyword>
<feature type="signal peptide" evidence="1">
    <location>
        <begin position="1"/>
        <end position="26"/>
    </location>
</feature>
<reference evidence="2" key="1">
    <citation type="submission" date="2011-10" db="EMBL/GenBank/DDBJ databases">
        <title>The Genome Sequence of Oxalobacter formigenes HOxBLS.</title>
        <authorList>
            <consortium name="The Broad Institute Genome Sequencing Platform"/>
            <person name="Earl A."/>
            <person name="Ward D."/>
            <person name="Feldgarden M."/>
            <person name="Gevers D."/>
            <person name="Allison M.J."/>
            <person name="Humphrey S."/>
            <person name="Young S.K."/>
            <person name="Zeng Q."/>
            <person name="Gargeya S."/>
            <person name="Fitzgerald M."/>
            <person name="Haas B."/>
            <person name="Abouelleil A."/>
            <person name="Alvarado L."/>
            <person name="Arachchi H.M."/>
            <person name="Berlin A."/>
            <person name="Brown A."/>
            <person name="Chapman S.B."/>
            <person name="Chen Z."/>
            <person name="Dunbar C."/>
            <person name="Freedman E."/>
            <person name="Gearin G."/>
            <person name="Goldberg J."/>
            <person name="Griggs A."/>
            <person name="Gujja S."/>
            <person name="Heiman D."/>
            <person name="Howarth C."/>
            <person name="Larson L."/>
            <person name="Lui A."/>
            <person name="MacDonald P.J.P."/>
            <person name="Montmayeur A."/>
            <person name="Murphy C."/>
            <person name="Neiman D."/>
            <person name="Pearson M."/>
            <person name="Priest M."/>
            <person name="Roberts A."/>
            <person name="Saif S."/>
            <person name="Shea T."/>
            <person name="Shenoy N."/>
            <person name="Sisk P."/>
            <person name="Stolte C."/>
            <person name="Sykes S."/>
            <person name="Wortman J."/>
            <person name="Nusbaum C."/>
            <person name="Birren B."/>
        </authorList>
    </citation>
    <scope>NUCLEOTIDE SEQUENCE [LARGE SCALE GENOMIC DNA]</scope>
    <source>
        <strain evidence="2">HOxBLS</strain>
    </source>
</reference>
<proteinExistence type="predicted"/>
<dbReference type="HOGENOM" id="CLU_1625435_0_0_4"/>
<dbReference type="RefSeq" id="WP_020994846.1">
    <property type="nucleotide sequence ID" value="NZ_CABMNL010000001.1"/>
</dbReference>
<comment type="caution">
    <text evidence="2">The sequence shown here is derived from an EMBL/GenBank/DDBJ whole genome shotgun (WGS) entry which is preliminary data.</text>
</comment>